<protein>
    <submittedName>
        <fullName evidence="2">Uncharacterized protein</fullName>
    </submittedName>
</protein>
<dbReference type="Proteomes" id="UP001240236">
    <property type="component" value="Unassembled WGS sequence"/>
</dbReference>
<organism evidence="2 3">
    <name type="scientific">Catenuloplanes indicus</name>
    <dbReference type="NCBI Taxonomy" id="137267"/>
    <lineage>
        <taxon>Bacteria</taxon>
        <taxon>Bacillati</taxon>
        <taxon>Actinomycetota</taxon>
        <taxon>Actinomycetes</taxon>
        <taxon>Micromonosporales</taxon>
        <taxon>Micromonosporaceae</taxon>
        <taxon>Catenuloplanes</taxon>
    </lineage>
</organism>
<reference evidence="2 3" key="1">
    <citation type="submission" date="2023-07" db="EMBL/GenBank/DDBJ databases">
        <title>Sequencing the genomes of 1000 actinobacteria strains.</title>
        <authorList>
            <person name="Klenk H.-P."/>
        </authorList>
    </citation>
    <scope>NUCLEOTIDE SEQUENCE [LARGE SCALE GENOMIC DNA]</scope>
    <source>
        <strain evidence="2 3">DSM 44709</strain>
    </source>
</reference>
<keyword evidence="3" id="KW-1185">Reference proteome</keyword>
<sequence length="218" mass="23398">MSAETDRTDIAEQLKAQFGGAWTQWPGDDAGIPGATLWTQHQPDEHGRPVITGMLLLTDRVTTDALRKIPASALEDALAGVGTSKQAEDLAALPPLERGSLSKGEFLTLVAEHFKTWSRYSPKPSRDMARASGHPENTIYSWIREARLAGLLPPARGMKTTSARGSAPTTHQTDGDIFVVTGWRDEAQRGIEHIEASLGAEQSSERSASDADAEGPSA</sequence>
<proteinExistence type="predicted"/>
<feature type="region of interest" description="Disordered" evidence="1">
    <location>
        <begin position="190"/>
        <end position="218"/>
    </location>
</feature>
<dbReference type="AlphaFoldDB" id="A0AAE3VU90"/>
<comment type="caution">
    <text evidence="2">The sequence shown here is derived from an EMBL/GenBank/DDBJ whole genome shotgun (WGS) entry which is preliminary data.</text>
</comment>
<accession>A0AAE3VU90</accession>
<evidence type="ECO:0000256" key="1">
    <source>
        <dbReference type="SAM" id="MobiDB-lite"/>
    </source>
</evidence>
<name>A0AAE3VU90_9ACTN</name>
<gene>
    <name evidence="2" type="ORF">J2S42_000051</name>
</gene>
<dbReference type="EMBL" id="JAUSUZ010000001">
    <property type="protein sequence ID" value="MDQ0363382.1"/>
    <property type="molecule type" value="Genomic_DNA"/>
</dbReference>
<evidence type="ECO:0000313" key="3">
    <source>
        <dbReference type="Proteomes" id="UP001240236"/>
    </source>
</evidence>
<evidence type="ECO:0000313" key="2">
    <source>
        <dbReference type="EMBL" id="MDQ0363382.1"/>
    </source>
</evidence>
<dbReference type="RefSeq" id="WP_307233968.1">
    <property type="nucleotide sequence ID" value="NZ_JAUSUZ010000001.1"/>
</dbReference>